<protein>
    <recommendedName>
        <fullName evidence="2">Methyltransferase type 11 domain-containing protein</fullName>
    </recommendedName>
</protein>
<evidence type="ECO:0008006" key="2">
    <source>
        <dbReference type="Google" id="ProtNLM"/>
    </source>
</evidence>
<comment type="caution">
    <text evidence="1">The sequence shown here is derived from an EMBL/GenBank/DDBJ whole genome shotgun (WGS) entry which is preliminary data.</text>
</comment>
<organism evidence="1">
    <name type="scientific">marine sediment metagenome</name>
    <dbReference type="NCBI Taxonomy" id="412755"/>
    <lineage>
        <taxon>unclassified sequences</taxon>
        <taxon>metagenomes</taxon>
        <taxon>ecological metagenomes</taxon>
    </lineage>
</organism>
<gene>
    <name evidence="1" type="ORF">S01H1_55307</name>
</gene>
<reference evidence="1" key="1">
    <citation type="journal article" date="2014" name="Front. Microbiol.">
        <title>High frequency of phylogenetically diverse reductive dehalogenase-homologous genes in deep subseafloor sedimentary metagenomes.</title>
        <authorList>
            <person name="Kawai M."/>
            <person name="Futagami T."/>
            <person name="Toyoda A."/>
            <person name="Takaki Y."/>
            <person name="Nishi S."/>
            <person name="Hori S."/>
            <person name="Arai W."/>
            <person name="Tsubouchi T."/>
            <person name="Morono Y."/>
            <person name="Uchiyama I."/>
            <person name="Ito T."/>
            <person name="Fujiyama A."/>
            <person name="Inagaki F."/>
            <person name="Takami H."/>
        </authorList>
    </citation>
    <scope>NUCLEOTIDE SEQUENCE</scope>
    <source>
        <strain evidence="1">Expedition CK06-06</strain>
    </source>
</reference>
<accession>X0WLX1</accession>
<name>X0WLX1_9ZZZZ</name>
<dbReference type="EMBL" id="BARS01035940">
    <property type="protein sequence ID" value="GAG24232.1"/>
    <property type="molecule type" value="Genomic_DNA"/>
</dbReference>
<evidence type="ECO:0000313" key="1">
    <source>
        <dbReference type="EMBL" id="GAG24232.1"/>
    </source>
</evidence>
<dbReference type="AlphaFoldDB" id="X0WLX1"/>
<sequence length="130" mass="14896">LEPSGIIKGVTPDDVVDYIKVRDLTKPSRLKRVMDVAVSLEVAEHIDEKYADIYVKNITKNSDNLVFSAATPKQGGVGHINEQPHEYWIEKIVACGFVVDEKRTKLFRKHLILTNANKWYCNNIIVFRKQ</sequence>
<proteinExistence type="predicted"/>
<feature type="non-terminal residue" evidence="1">
    <location>
        <position position="1"/>
    </location>
</feature>